<dbReference type="GO" id="GO:0008270">
    <property type="term" value="F:zinc ion binding"/>
    <property type="evidence" value="ECO:0007669"/>
    <property type="project" value="UniProtKB-KW"/>
</dbReference>
<proteinExistence type="predicted"/>
<keyword evidence="9" id="KW-0863">Zinc-finger</keyword>
<keyword evidence="5" id="KW-0064">Aspartyl protease</keyword>
<dbReference type="GO" id="GO:0071897">
    <property type="term" value="P:DNA biosynthetic process"/>
    <property type="evidence" value="ECO:0007669"/>
    <property type="project" value="UniProtKB-ARBA"/>
</dbReference>
<dbReference type="OrthoDB" id="7486164at2759"/>
<evidence type="ECO:0000259" key="11">
    <source>
        <dbReference type="PROSITE" id="PS50158"/>
    </source>
</evidence>
<dbReference type="InterPro" id="IPR000477">
    <property type="entry name" value="RT_dom"/>
</dbReference>
<evidence type="ECO:0000256" key="3">
    <source>
        <dbReference type="ARBA" id="ARBA00022695"/>
    </source>
</evidence>
<dbReference type="AlphaFoldDB" id="A0A8S4RS06"/>
<evidence type="ECO:0000256" key="6">
    <source>
        <dbReference type="ARBA" id="ARBA00022759"/>
    </source>
</evidence>
<evidence type="ECO:0000256" key="10">
    <source>
        <dbReference type="SAM" id="MobiDB-lite"/>
    </source>
</evidence>
<dbReference type="CDD" id="cd00303">
    <property type="entry name" value="retropepsin_like"/>
    <property type="match status" value="1"/>
</dbReference>
<dbReference type="EMBL" id="CAKXAJ010025414">
    <property type="protein sequence ID" value="CAH2239025.1"/>
    <property type="molecule type" value="Genomic_DNA"/>
</dbReference>
<dbReference type="InterPro" id="IPR043502">
    <property type="entry name" value="DNA/RNA_pol_sf"/>
</dbReference>
<reference evidence="13" key="1">
    <citation type="submission" date="2022-03" db="EMBL/GenBank/DDBJ databases">
        <authorList>
            <person name="Lindestad O."/>
        </authorList>
    </citation>
    <scope>NUCLEOTIDE SEQUENCE</scope>
</reference>
<keyword evidence="9" id="KW-0479">Metal-binding</keyword>
<evidence type="ECO:0000256" key="9">
    <source>
        <dbReference type="PROSITE-ProRule" id="PRU00047"/>
    </source>
</evidence>
<dbReference type="GO" id="GO:0016779">
    <property type="term" value="F:nucleotidyltransferase activity"/>
    <property type="evidence" value="ECO:0007669"/>
    <property type="project" value="UniProtKB-KW"/>
</dbReference>
<keyword evidence="9" id="KW-0862">Zinc</keyword>
<name>A0A8S4RS06_9NEOP</name>
<dbReference type="GO" id="GO:0004519">
    <property type="term" value="F:endonuclease activity"/>
    <property type="evidence" value="ECO:0007669"/>
    <property type="project" value="UniProtKB-KW"/>
</dbReference>
<protein>
    <submittedName>
        <fullName evidence="13">Jg23584 protein</fullName>
    </submittedName>
</protein>
<dbReference type="GO" id="GO:0006508">
    <property type="term" value="P:proteolysis"/>
    <property type="evidence" value="ECO:0007669"/>
    <property type="project" value="UniProtKB-KW"/>
</dbReference>
<keyword evidence="4" id="KW-0540">Nuclease</keyword>
<dbReference type="Pfam" id="PF17919">
    <property type="entry name" value="RT_RNaseH_2"/>
    <property type="match status" value="1"/>
</dbReference>
<evidence type="ECO:0000256" key="5">
    <source>
        <dbReference type="ARBA" id="ARBA00022750"/>
    </source>
</evidence>
<dbReference type="SUPFAM" id="SSF56672">
    <property type="entry name" value="DNA/RNA polymerases"/>
    <property type="match status" value="1"/>
</dbReference>
<dbReference type="SUPFAM" id="SSF50630">
    <property type="entry name" value="Acid proteases"/>
    <property type="match status" value="1"/>
</dbReference>
<feature type="region of interest" description="Disordered" evidence="10">
    <location>
        <begin position="63"/>
        <end position="85"/>
    </location>
</feature>
<dbReference type="Pfam" id="PF00078">
    <property type="entry name" value="RVT_1"/>
    <property type="match status" value="1"/>
</dbReference>
<evidence type="ECO:0000256" key="8">
    <source>
        <dbReference type="ARBA" id="ARBA00023268"/>
    </source>
</evidence>
<dbReference type="InterPro" id="IPR050951">
    <property type="entry name" value="Retrovirus_Pol_polyprotein"/>
</dbReference>
<dbReference type="FunFam" id="3.30.70.270:FF:000023">
    <property type="entry name" value="Pol"/>
    <property type="match status" value="1"/>
</dbReference>
<keyword evidence="6" id="KW-0378">Hydrolase</keyword>
<keyword evidence="3" id="KW-0548">Nucleotidyltransferase</keyword>
<sequence>MTQEVKATRLGVAGTSAIYLCRDVSEGGATWARASRPHSARGMQGTRTRTIGSIEKAGITMPKEGNKRARGRQRASYTDSDESIEKRWRPWRPHTAQQNDSIPFNILSGVIAKADIIPIFDPEKNDIETERWINKIEQLGAVHNWSDEMKSYFMQARLAGMAKVWHASLQNYEMTWAEWREQLLEAFPNKIDYVELLKEMLNRKKIVNENMTQYFYSKYALLNRLDISGEKAVACIIDGLPIFMKAPARAGNYSTPSELYSRFLTMMTEKSKAFNIKNRDEIVLPNPYNVNNESRKSLMCFLCKEMGHTARRCSKNEVNIKTQCKYCGKAHPSEKCWFKPTSSNISKQPDTINMITEVNDIYFRYVILDNIQALAYFDSGAKVNIMNFEFFTKTNLVLMNCNIIIAGFGGKTVVANGIVNANVIVDSYSFNTKFVVTECSMGRMELILGQPVINNPNYVFIISGNTFTVKDKQLSETDNNYECFDRREHFKNCTSKEDTNFLDSIELDDTDQKSNKVNVYCKKDTEIPPGHIMLINVISEITPNETIYIESCTRMYDNRYYYIPACTIHSSEGVLEVRNQSSFPLLLTQRETLLRGLKCDESDVHQISALPAESVMTIDINKVKSGPQCSAEIVNRLNDILGEYSDCFSMDTTELGCTDKIEMNIELNSEKPVCYRPYRLSMPEKERVREKINDLLKNKVIQESSSEYASPIILVRKKTGDYRLCVDFRKLNSLTVKDKYPLPIIEDQVEKLAGKRFFTSLDLSQGFYQIPMAQNSIPRTGFVTPEGHYEFLRMPFGLANSPCVFQRLMDKILGPLRFEKVLPYIDDLLIPSTTEEEGLYVLCQVLQILREAKLTLNIDKCSFLQTEVEYLGYDIISERGIRPAKRKIEAVSKYQEPTNIHELRMFLGLTNYFRKFVYNYAFVAHELTKLLKKDSPWIWESGQQNAFDKLKQVLTERPILAVYDPKANTEVHTDASSKGIAGILLQSHENSLRPVAYYSRKTSKEEALYHSFELETLAVVETLKRFRVYLAGIHFIVVTDCAAVRQTFEKRDLLPRVARWWLSIQEYNMDIQHKPGVCHKHVDALSRTPVGIEQVMVLELLDWVYCLQSQDDSIRIIKQKLEDDVDDLDIRHNYTLKENKVYRNLGLGKLRIVVPKAARWNIMRKYHDDIGHPGLKKM</sequence>
<dbReference type="Gene3D" id="1.10.340.70">
    <property type="match status" value="1"/>
</dbReference>
<dbReference type="InterPro" id="IPR043128">
    <property type="entry name" value="Rev_trsase/Diguanyl_cyclase"/>
</dbReference>
<dbReference type="Gene3D" id="3.10.10.10">
    <property type="entry name" value="HIV Type 1 Reverse Transcriptase, subunit A, domain 1"/>
    <property type="match status" value="1"/>
</dbReference>
<dbReference type="SUPFAM" id="SSF57756">
    <property type="entry name" value="Retrovirus zinc finger-like domains"/>
    <property type="match status" value="1"/>
</dbReference>
<keyword evidence="14" id="KW-1185">Reference proteome</keyword>
<keyword evidence="1" id="KW-0645">Protease</keyword>
<dbReference type="GO" id="GO:0003677">
    <property type="term" value="F:DNA binding"/>
    <property type="evidence" value="ECO:0007669"/>
    <property type="project" value="UniProtKB-KW"/>
</dbReference>
<dbReference type="PANTHER" id="PTHR37984:SF5">
    <property type="entry name" value="PROTEIN NYNRIN-LIKE"/>
    <property type="match status" value="1"/>
</dbReference>
<dbReference type="Gene3D" id="2.40.70.10">
    <property type="entry name" value="Acid Proteases"/>
    <property type="match status" value="1"/>
</dbReference>
<evidence type="ECO:0000256" key="7">
    <source>
        <dbReference type="ARBA" id="ARBA00023125"/>
    </source>
</evidence>
<gene>
    <name evidence="13" type="primary">jg23584</name>
    <name evidence="13" type="ORF">PAEG_LOCUS16010</name>
</gene>
<dbReference type="PROSITE" id="PS50158">
    <property type="entry name" value="ZF_CCHC"/>
    <property type="match status" value="1"/>
</dbReference>
<evidence type="ECO:0000256" key="2">
    <source>
        <dbReference type="ARBA" id="ARBA00022679"/>
    </source>
</evidence>
<dbReference type="GO" id="GO:0004190">
    <property type="term" value="F:aspartic-type endopeptidase activity"/>
    <property type="evidence" value="ECO:0007669"/>
    <property type="project" value="UniProtKB-KW"/>
</dbReference>
<keyword evidence="7" id="KW-0238">DNA-binding</keyword>
<comment type="caution">
    <text evidence="13">The sequence shown here is derived from an EMBL/GenBank/DDBJ whole genome shotgun (WGS) entry which is preliminary data.</text>
</comment>
<feature type="domain" description="Reverse transcriptase" evidence="12">
    <location>
        <begin position="696"/>
        <end position="875"/>
    </location>
</feature>
<dbReference type="Gene3D" id="3.30.70.270">
    <property type="match status" value="2"/>
</dbReference>
<keyword evidence="6" id="KW-0255">Endonuclease</keyword>
<keyword evidence="8" id="KW-0511">Multifunctional enzyme</keyword>
<dbReference type="InterPro" id="IPR001878">
    <property type="entry name" value="Znf_CCHC"/>
</dbReference>
<evidence type="ECO:0000259" key="12">
    <source>
        <dbReference type="PROSITE" id="PS50878"/>
    </source>
</evidence>
<evidence type="ECO:0000256" key="1">
    <source>
        <dbReference type="ARBA" id="ARBA00022670"/>
    </source>
</evidence>
<keyword evidence="2" id="KW-0808">Transferase</keyword>
<organism evidence="13 14">
    <name type="scientific">Pararge aegeria aegeria</name>
    <dbReference type="NCBI Taxonomy" id="348720"/>
    <lineage>
        <taxon>Eukaryota</taxon>
        <taxon>Metazoa</taxon>
        <taxon>Ecdysozoa</taxon>
        <taxon>Arthropoda</taxon>
        <taxon>Hexapoda</taxon>
        <taxon>Insecta</taxon>
        <taxon>Pterygota</taxon>
        <taxon>Neoptera</taxon>
        <taxon>Endopterygota</taxon>
        <taxon>Lepidoptera</taxon>
        <taxon>Glossata</taxon>
        <taxon>Ditrysia</taxon>
        <taxon>Papilionoidea</taxon>
        <taxon>Nymphalidae</taxon>
        <taxon>Satyrinae</taxon>
        <taxon>Satyrini</taxon>
        <taxon>Parargina</taxon>
        <taxon>Pararge</taxon>
    </lineage>
</organism>
<dbReference type="PANTHER" id="PTHR37984">
    <property type="entry name" value="PROTEIN CBG26694"/>
    <property type="match status" value="1"/>
</dbReference>
<dbReference type="InterPro" id="IPR021109">
    <property type="entry name" value="Peptidase_aspartic_dom_sf"/>
</dbReference>
<dbReference type="PROSITE" id="PS50878">
    <property type="entry name" value="RT_POL"/>
    <property type="match status" value="1"/>
</dbReference>
<evidence type="ECO:0000313" key="13">
    <source>
        <dbReference type="EMBL" id="CAH2239025.1"/>
    </source>
</evidence>
<dbReference type="CDD" id="cd01647">
    <property type="entry name" value="RT_LTR"/>
    <property type="match status" value="1"/>
</dbReference>
<dbReference type="CDD" id="cd09274">
    <property type="entry name" value="RNase_HI_RT_Ty3"/>
    <property type="match status" value="1"/>
</dbReference>
<feature type="domain" description="CCHC-type" evidence="11">
    <location>
        <begin position="300"/>
        <end position="315"/>
    </location>
</feature>
<dbReference type="InterPro" id="IPR036875">
    <property type="entry name" value="Znf_CCHC_sf"/>
</dbReference>
<dbReference type="Proteomes" id="UP000838756">
    <property type="component" value="Unassembled WGS sequence"/>
</dbReference>
<dbReference type="InterPro" id="IPR041577">
    <property type="entry name" value="RT_RNaseH_2"/>
</dbReference>
<evidence type="ECO:0000313" key="14">
    <source>
        <dbReference type="Proteomes" id="UP000838756"/>
    </source>
</evidence>
<evidence type="ECO:0000256" key="4">
    <source>
        <dbReference type="ARBA" id="ARBA00022722"/>
    </source>
</evidence>
<accession>A0A8S4RS06</accession>